<organism evidence="1 2">
    <name type="scientific">Richelia intracellularis HH01</name>
    <dbReference type="NCBI Taxonomy" id="1165094"/>
    <lineage>
        <taxon>Bacteria</taxon>
        <taxon>Bacillati</taxon>
        <taxon>Cyanobacteriota</taxon>
        <taxon>Cyanophyceae</taxon>
        <taxon>Nostocales</taxon>
        <taxon>Nostocaceae</taxon>
        <taxon>Richelia</taxon>
    </lineage>
</organism>
<dbReference type="AlphaFoldDB" id="M1X030"/>
<proteinExistence type="predicted"/>
<dbReference type="EMBL" id="CAIY01000039">
    <property type="protein sequence ID" value="CCH67243.1"/>
    <property type="molecule type" value="Genomic_DNA"/>
</dbReference>
<comment type="caution">
    <text evidence="1">The sequence shown here is derived from an EMBL/GenBank/DDBJ whole genome shotgun (WGS) entry which is preliminary data.</text>
</comment>
<dbReference type="Proteomes" id="UP000053051">
    <property type="component" value="Unassembled WGS sequence"/>
</dbReference>
<sequence>MCLAGFNTDSTVPIIAPIPTPTINNRKTYKIVLAIGFKRPFRETLTRFGTPCFLTLIFASLPVTASREGISLYASGMGGGVVVFYHDQQYY</sequence>
<name>M1X030_9NOST</name>
<reference evidence="2" key="2">
    <citation type="submission" date="2016-01" db="EMBL/GenBank/DDBJ databases">
        <title>Diatom-associated endosymboitic cyanobacterium lacks core nitrogen metabolism enzymes.</title>
        <authorList>
            <person name="Hilton J.A."/>
            <person name="Foster R.A."/>
            <person name="Tripp H.J."/>
            <person name="Carter B.J."/>
            <person name="Zehr J.P."/>
            <person name="Villareal T.A."/>
        </authorList>
    </citation>
    <scope>NUCLEOTIDE SEQUENCE [LARGE SCALE GENOMIC DNA]</scope>
    <source>
        <strain evidence="2">HH01</strain>
    </source>
</reference>
<protein>
    <submittedName>
        <fullName evidence="1">Uncharacterized protein</fullName>
    </submittedName>
</protein>
<keyword evidence="2" id="KW-1185">Reference proteome</keyword>
<evidence type="ECO:0000313" key="1">
    <source>
        <dbReference type="EMBL" id="CCH67243.1"/>
    </source>
</evidence>
<gene>
    <name evidence="1" type="ORF">RINTHH_10880</name>
</gene>
<accession>M1X030</accession>
<evidence type="ECO:0000313" key="2">
    <source>
        <dbReference type="Proteomes" id="UP000053051"/>
    </source>
</evidence>
<reference evidence="1 2" key="1">
    <citation type="submission" date="2012-05" db="EMBL/GenBank/DDBJ databases">
        <authorList>
            <person name="Hilton J."/>
        </authorList>
    </citation>
    <scope>NUCLEOTIDE SEQUENCE [LARGE SCALE GENOMIC DNA]</scope>
    <source>
        <strain evidence="1 2">HH01</strain>
    </source>
</reference>